<protein>
    <recommendedName>
        <fullName evidence="1">F-box domain-containing protein</fullName>
    </recommendedName>
</protein>
<dbReference type="Proteomes" id="UP001479436">
    <property type="component" value="Unassembled WGS sequence"/>
</dbReference>
<evidence type="ECO:0000259" key="1">
    <source>
        <dbReference type="Pfam" id="PF12937"/>
    </source>
</evidence>
<evidence type="ECO:0000313" key="2">
    <source>
        <dbReference type="EMBL" id="KAK9728914.1"/>
    </source>
</evidence>
<dbReference type="InterPro" id="IPR036047">
    <property type="entry name" value="F-box-like_dom_sf"/>
</dbReference>
<feature type="domain" description="F-box" evidence="1">
    <location>
        <begin position="226"/>
        <end position="268"/>
    </location>
</feature>
<proteinExistence type="predicted"/>
<dbReference type="SUPFAM" id="SSF81383">
    <property type="entry name" value="F-box domain"/>
    <property type="match status" value="1"/>
</dbReference>
<organism evidence="2 3">
    <name type="scientific">Basidiobolus ranarum</name>
    <dbReference type="NCBI Taxonomy" id="34480"/>
    <lineage>
        <taxon>Eukaryota</taxon>
        <taxon>Fungi</taxon>
        <taxon>Fungi incertae sedis</taxon>
        <taxon>Zoopagomycota</taxon>
        <taxon>Entomophthoromycotina</taxon>
        <taxon>Basidiobolomycetes</taxon>
        <taxon>Basidiobolales</taxon>
        <taxon>Basidiobolaceae</taxon>
        <taxon>Basidiobolus</taxon>
    </lineage>
</organism>
<keyword evidence="3" id="KW-1185">Reference proteome</keyword>
<evidence type="ECO:0000313" key="3">
    <source>
        <dbReference type="Proteomes" id="UP001479436"/>
    </source>
</evidence>
<sequence>MFQITDFQNRKLPNELENVDGEVLDLEQLTKAVHVVLITVRSSRCPIGPQLFKILKFIGLENEDPNQTFTDPFTGSILTVTHEDLELNQILLRHDSLFLILLPGNKREVSEARSLYNIRNDVTGKRNRVEFLADGELNLAPGLGLSMSNTFIYPAIFNIQPDTLQLIPIKIGLSPGYYGYHSLITFLATTRLELEVKSLNAIAKTESCIEEMSRSLTNLHPNLYKNSLPVEILERICSYLNGKELEKVYQLSTEWCHIAFFVWRSRVQRITSDIADLLPKDKRGNTALAHTKPIVHQPSCDSNLHRPQPWEFCHRPKVSVLRLEQKLLSLLELISVSA</sequence>
<dbReference type="EMBL" id="JASJQH010006888">
    <property type="protein sequence ID" value="KAK9728914.1"/>
    <property type="molecule type" value="Genomic_DNA"/>
</dbReference>
<gene>
    <name evidence="2" type="ORF">K7432_000667</name>
</gene>
<dbReference type="CDD" id="cd09917">
    <property type="entry name" value="F-box_SF"/>
    <property type="match status" value="1"/>
</dbReference>
<accession>A0ABR2WAT9</accession>
<dbReference type="Gene3D" id="1.20.1280.50">
    <property type="match status" value="1"/>
</dbReference>
<name>A0ABR2WAT9_9FUNG</name>
<reference evidence="2 3" key="1">
    <citation type="submission" date="2023-04" db="EMBL/GenBank/DDBJ databases">
        <title>Genome of Basidiobolus ranarum AG-B5.</title>
        <authorList>
            <person name="Stajich J.E."/>
            <person name="Carter-House D."/>
            <person name="Gryganskyi A."/>
        </authorList>
    </citation>
    <scope>NUCLEOTIDE SEQUENCE [LARGE SCALE GENOMIC DNA]</scope>
    <source>
        <strain evidence="2 3">AG-B5</strain>
    </source>
</reference>
<dbReference type="Pfam" id="PF12937">
    <property type="entry name" value="F-box-like"/>
    <property type="match status" value="1"/>
</dbReference>
<comment type="caution">
    <text evidence="2">The sequence shown here is derived from an EMBL/GenBank/DDBJ whole genome shotgun (WGS) entry which is preliminary data.</text>
</comment>
<dbReference type="InterPro" id="IPR001810">
    <property type="entry name" value="F-box_dom"/>
</dbReference>